<protein>
    <submittedName>
        <fullName evidence="2">Uncharacterized protein</fullName>
    </submittedName>
</protein>
<evidence type="ECO:0000256" key="1">
    <source>
        <dbReference type="SAM" id="Phobius"/>
    </source>
</evidence>
<dbReference type="EMBL" id="APLF01000027">
    <property type="protein sequence ID" value="EMY79920.1"/>
    <property type="molecule type" value="Genomic_DNA"/>
</dbReference>
<accession>N1WLS3</accession>
<dbReference type="AlphaFoldDB" id="N1WLS3"/>
<reference evidence="2 3" key="1">
    <citation type="journal article" date="2014" name="Genome Biol. Evol.">
        <title>Extensive gene acquisition in the extremely psychrophilic bacterial species Psychroflexus torquis and the link to sea-ice ecosystem specialism.</title>
        <authorList>
            <person name="Feng S."/>
            <person name="Powell S.M."/>
            <person name="Wilson R."/>
            <person name="Bowman J.P."/>
        </authorList>
    </citation>
    <scope>NUCLEOTIDE SEQUENCE [LARGE SCALE GENOMIC DNA]</scope>
    <source>
        <strain evidence="2 3">ACAM 44</strain>
    </source>
</reference>
<dbReference type="Proteomes" id="UP000012317">
    <property type="component" value="Unassembled WGS sequence"/>
</dbReference>
<dbReference type="eggNOG" id="ENOG5031VTQ">
    <property type="taxonomic scope" value="Bacteria"/>
</dbReference>
<name>N1WLS3_9FLAO</name>
<sequence length="155" mass="17956">MKKWNFKVESSPKEISKNIESALESVNGLVFNMNHDKNNSITFKMRKRILYAWYLFYLNSIVVNGKLSKTDIEKETDVEISFNQHFLWKLVIFTHMSVGLVFLIAVISGKISGASMYIIATTILAVGVILWIRVQKKYERNIQEYKTMISEILAI</sequence>
<keyword evidence="1" id="KW-0472">Membrane</keyword>
<dbReference type="RefSeq" id="WP_003445206.1">
    <property type="nucleotide sequence ID" value="NZ_APLF01000027.1"/>
</dbReference>
<evidence type="ECO:0000313" key="2">
    <source>
        <dbReference type="EMBL" id="EMY79920.1"/>
    </source>
</evidence>
<keyword evidence="1" id="KW-0812">Transmembrane</keyword>
<proteinExistence type="predicted"/>
<comment type="caution">
    <text evidence="2">The sequence shown here is derived from an EMBL/GenBank/DDBJ whole genome shotgun (WGS) entry which is preliminary data.</text>
</comment>
<feature type="transmembrane region" description="Helical" evidence="1">
    <location>
        <begin position="86"/>
        <end position="108"/>
    </location>
</feature>
<keyword evidence="3" id="KW-1185">Reference proteome</keyword>
<gene>
    <name evidence="2" type="ORF">pgond44_14548</name>
</gene>
<keyword evidence="1" id="KW-1133">Transmembrane helix</keyword>
<feature type="transmembrane region" description="Helical" evidence="1">
    <location>
        <begin position="114"/>
        <end position="132"/>
    </location>
</feature>
<evidence type="ECO:0000313" key="3">
    <source>
        <dbReference type="Proteomes" id="UP000012317"/>
    </source>
</evidence>
<organism evidence="2 3">
    <name type="scientific">Psychroflexus gondwanensis ACAM 44</name>
    <dbReference type="NCBI Taxonomy" id="1189619"/>
    <lineage>
        <taxon>Bacteria</taxon>
        <taxon>Pseudomonadati</taxon>
        <taxon>Bacteroidota</taxon>
        <taxon>Flavobacteriia</taxon>
        <taxon>Flavobacteriales</taxon>
        <taxon>Flavobacteriaceae</taxon>
        <taxon>Psychroflexus</taxon>
    </lineage>
</organism>